<proteinExistence type="predicted"/>
<protein>
    <recommendedName>
        <fullName evidence="2">Proline rich signal peptide protein</fullName>
    </recommendedName>
</protein>
<reference evidence="1" key="1">
    <citation type="submission" date="2018-06" db="EMBL/GenBank/DDBJ databases">
        <authorList>
            <person name="Zhirakovskaya E."/>
        </authorList>
    </citation>
    <scope>NUCLEOTIDE SEQUENCE</scope>
</reference>
<gene>
    <name evidence="1" type="ORF">MNBD_GAMMA22-1068</name>
</gene>
<evidence type="ECO:0008006" key="2">
    <source>
        <dbReference type="Google" id="ProtNLM"/>
    </source>
</evidence>
<dbReference type="InterPro" id="IPR025500">
    <property type="entry name" value="DUF4390"/>
</dbReference>
<accession>A0A3B1AP16</accession>
<dbReference type="Pfam" id="PF14334">
    <property type="entry name" value="DUF4390"/>
    <property type="match status" value="1"/>
</dbReference>
<evidence type="ECO:0000313" key="1">
    <source>
        <dbReference type="EMBL" id="VAW99979.1"/>
    </source>
</evidence>
<dbReference type="EMBL" id="UOFS01000042">
    <property type="protein sequence ID" value="VAW99979.1"/>
    <property type="molecule type" value="Genomic_DNA"/>
</dbReference>
<dbReference type="AlphaFoldDB" id="A0A3B1AP16"/>
<organism evidence="1">
    <name type="scientific">hydrothermal vent metagenome</name>
    <dbReference type="NCBI Taxonomy" id="652676"/>
    <lineage>
        <taxon>unclassified sequences</taxon>
        <taxon>metagenomes</taxon>
        <taxon>ecological metagenomes</taxon>
    </lineage>
</organism>
<sequence>MPIYIRNNNKHFKPPIQLLALLLVLLLSTSWLHASGFTINSASSTLNQKVYTFNAQIQYEFSNGVLEALDNGIPIFITMEIEVYRERWWRNKKIASLKQTYMLLYHALTEKFVLNNLNSGNQNNFTTLSSALDALGKVKNLPLLDLKLIENGSTHLVKLRTYLDLDSLPGPIRPLAYLSPEWRLESDWYIWSLTP</sequence>
<name>A0A3B1AP16_9ZZZZ</name>